<protein>
    <submittedName>
        <fullName evidence="1">Uncharacterized protein</fullName>
    </submittedName>
</protein>
<organism evidence="1 2">
    <name type="scientific">Sporosarcina globispora</name>
    <name type="common">Bacillus globisporus</name>
    <dbReference type="NCBI Taxonomy" id="1459"/>
    <lineage>
        <taxon>Bacteria</taxon>
        <taxon>Bacillati</taxon>
        <taxon>Bacillota</taxon>
        <taxon>Bacilli</taxon>
        <taxon>Bacillales</taxon>
        <taxon>Caryophanaceae</taxon>
        <taxon>Sporosarcina</taxon>
    </lineage>
</organism>
<dbReference type="RefSeq" id="WP_053434782.1">
    <property type="nucleotide sequence ID" value="NZ_LGUF01000007.1"/>
</dbReference>
<name>A0A0M0GBY5_SPOGL</name>
<accession>A0A0M0GBY5</accession>
<dbReference type="AlphaFoldDB" id="A0A0M0GBY5"/>
<dbReference type="EMBL" id="LGUF01000007">
    <property type="protein sequence ID" value="KON87430.1"/>
    <property type="molecule type" value="Genomic_DNA"/>
</dbReference>
<evidence type="ECO:0000313" key="1">
    <source>
        <dbReference type="EMBL" id="KON87430.1"/>
    </source>
</evidence>
<reference evidence="2" key="1">
    <citation type="submission" date="2015-07" db="EMBL/GenBank/DDBJ databases">
        <title>Fjat-10036 dsm4.</title>
        <authorList>
            <person name="Liu B."/>
            <person name="Wang J."/>
            <person name="Zhu Y."/>
            <person name="Liu G."/>
            <person name="Chen Q."/>
            <person name="Chen Z."/>
            <person name="Lan J."/>
            <person name="Che J."/>
            <person name="Ge C."/>
            <person name="Shi H."/>
            <person name="Pan Z."/>
            <person name="Liu X."/>
        </authorList>
    </citation>
    <scope>NUCLEOTIDE SEQUENCE [LARGE SCALE GENOMIC DNA]</scope>
    <source>
        <strain evidence="2">DSM 4</strain>
    </source>
</reference>
<sequence>MNKYNVSFSMFPIVNNKITSKGHFSNCKTSIQGNTFDEAVENFKKQKLEEGWAIGFLVEGDISKVEFFDI</sequence>
<dbReference type="PATRIC" id="fig|1459.3.peg.2525"/>
<keyword evidence="2" id="KW-1185">Reference proteome</keyword>
<gene>
    <name evidence="1" type="ORF">AF332_11730</name>
</gene>
<proteinExistence type="predicted"/>
<evidence type="ECO:0000313" key="2">
    <source>
        <dbReference type="Proteomes" id="UP000037109"/>
    </source>
</evidence>
<dbReference type="STRING" id="1459.AF332_11730"/>
<dbReference type="Proteomes" id="UP000037109">
    <property type="component" value="Unassembled WGS sequence"/>
</dbReference>
<comment type="caution">
    <text evidence="1">The sequence shown here is derived from an EMBL/GenBank/DDBJ whole genome shotgun (WGS) entry which is preliminary data.</text>
</comment>